<comment type="catalytic activity">
    <reaction evidence="3">
        <text>thymidine + phosphate = 2-deoxy-alpha-D-ribose 1-phosphate + thymine</text>
        <dbReference type="Rhea" id="RHEA:16037"/>
        <dbReference type="ChEBI" id="CHEBI:17748"/>
        <dbReference type="ChEBI" id="CHEBI:17821"/>
        <dbReference type="ChEBI" id="CHEBI:43474"/>
        <dbReference type="ChEBI" id="CHEBI:57259"/>
        <dbReference type="EC" id="2.4.2.2"/>
    </reaction>
</comment>
<protein>
    <recommendedName>
        <fullName evidence="3">Pyrimidine/purine nucleoside phosphorylase</fullName>
        <ecNumber evidence="3">2.4.2.1</ecNumber>
        <ecNumber evidence="3">2.4.2.2</ecNumber>
    </recommendedName>
    <alternativeName>
        <fullName evidence="3">Adenosine phosphorylase</fullName>
    </alternativeName>
    <alternativeName>
        <fullName evidence="3">Cytidine phosphorylase</fullName>
    </alternativeName>
    <alternativeName>
        <fullName evidence="3">Guanosine phosphorylase</fullName>
    </alternativeName>
    <alternativeName>
        <fullName evidence="3">Inosine phosphorylase</fullName>
    </alternativeName>
    <alternativeName>
        <fullName evidence="3">Thymidine phosphorylase</fullName>
    </alternativeName>
    <alternativeName>
        <fullName evidence="3">Uridine phosphorylase</fullName>
    </alternativeName>
    <alternativeName>
        <fullName evidence="3">Xanthosine phosphorylase</fullName>
    </alternativeName>
</protein>
<evidence type="ECO:0000313" key="5">
    <source>
        <dbReference type="Proteomes" id="UP000245974"/>
    </source>
</evidence>
<dbReference type="FunCoup" id="A0A2U3N3Q0">
    <property type="interactions" value="71"/>
</dbReference>
<comment type="catalytic activity">
    <reaction evidence="3">
        <text>adenosine + phosphate = alpha-D-ribose 1-phosphate + adenine</text>
        <dbReference type="Rhea" id="RHEA:27642"/>
        <dbReference type="ChEBI" id="CHEBI:16335"/>
        <dbReference type="ChEBI" id="CHEBI:16708"/>
        <dbReference type="ChEBI" id="CHEBI:43474"/>
        <dbReference type="ChEBI" id="CHEBI:57720"/>
        <dbReference type="EC" id="2.4.2.1"/>
    </reaction>
</comment>
<dbReference type="InterPro" id="IPR014710">
    <property type="entry name" value="RmlC-like_jellyroll"/>
</dbReference>
<evidence type="ECO:0000256" key="3">
    <source>
        <dbReference type="HAMAP-Rule" id="MF_01537"/>
    </source>
</evidence>
<dbReference type="EMBL" id="OOGT01000244">
    <property type="protein sequence ID" value="SPL72244.1"/>
    <property type="molecule type" value="Genomic_DNA"/>
</dbReference>
<comment type="catalytic activity">
    <reaction evidence="3">
        <text>xanthosine + phosphate = alpha-D-ribose 1-phosphate + xanthine</text>
        <dbReference type="Rhea" id="RHEA:27638"/>
        <dbReference type="ChEBI" id="CHEBI:17712"/>
        <dbReference type="ChEBI" id="CHEBI:18107"/>
        <dbReference type="ChEBI" id="CHEBI:43474"/>
        <dbReference type="ChEBI" id="CHEBI:57720"/>
        <dbReference type="EC" id="2.4.2.1"/>
    </reaction>
</comment>
<dbReference type="GO" id="GO:0047975">
    <property type="term" value="F:guanosine phosphorylase activity"/>
    <property type="evidence" value="ECO:0007669"/>
    <property type="project" value="RHEA"/>
</dbReference>
<keyword evidence="5" id="KW-1185">Reference proteome</keyword>
<dbReference type="CDD" id="cd20296">
    <property type="entry name" value="cupin_PpnP-like"/>
    <property type="match status" value="1"/>
</dbReference>
<evidence type="ECO:0000256" key="2">
    <source>
        <dbReference type="ARBA" id="ARBA00022679"/>
    </source>
</evidence>
<comment type="similarity">
    <text evidence="3">Belongs to the nucleoside phosphorylase PpnP family.</text>
</comment>
<sequence>MTNQFDFVSVTKKSNVHFGGLSISHIIKLEDGTQKTLGVILPSEQPLTFRTHVAERIEIISGECRVKIGQDPEVHIIHAGESFEVPENSQFSVTADEIVDYVCHLEK</sequence>
<keyword evidence="1 3" id="KW-0328">Glycosyltransferase</keyword>
<accession>A0A2U3N3Q0</accession>
<dbReference type="InterPro" id="IPR011051">
    <property type="entry name" value="RmlC_Cupin_sf"/>
</dbReference>
<comment type="function">
    <text evidence="3">Catalyzes the phosphorolysis of diverse nucleosides, yielding D-ribose 1-phosphate and the respective free bases. Can use uridine, adenosine, guanosine, cytidine, thymidine, inosine and xanthosine as substrates. Also catalyzes the reverse reactions.</text>
</comment>
<proteinExistence type="inferred from homology"/>
<dbReference type="SUPFAM" id="SSF51182">
    <property type="entry name" value="RmlC-like cupins"/>
    <property type="match status" value="1"/>
</dbReference>
<comment type="catalytic activity">
    <reaction evidence="3">
        <text>guanosine + phosphate = alpha-D-ribose 1-phosphate + guanine</text>
        <dbReference type="Rhea" id="RHEA:13233"/>
        <dbReference type="ChEBI" id="CHEBI:16235"/>
        <dbReference type="ChEBI" id="CHEBI:16750"/>
        <dbReference type="ChEBI" id="CHEBI:43474"/>
        <dbReference type="ChEBI" id="CHEBI:57720"/>
        <dbReference type="EC" id="2.4.2.1"/>
    </reaction>
</comment>
<dbReference type="Pfam" id="PF06865">
    <property type="entry name" value="Ppnp"/>
    <property type="match status" value="1"/>
</dbReference>
<dbReference type="Proteomes" id="UP000245974">
    <property type="component" value="Unassembled WGS sequence"/>
</dbReference>
<comment type="catalytic activity">
    <reaction evidence="3">
        <text>cytidine + phosphate = cytosine + alpha-D-ribose 1-phosphate</text>
        <dbReference type="Rhea" id="RHEA:52540"/>
        <dbReference type="ChEBI" id="CHEBI:16040"/>
        <dbReference type="ChEBI" id="CHEBI:17562"/>
        <dbReference type="ChEBI" id="CHEBI:43474"/>
        <dbReference type="ChEBI" id="CHEBI:57720"/>
        <dbReference type="EC" id="2.4.2.2"/>
    </reaction>
</comment>
<dbReference type="GO" id="GO:0004731">
    <property type="term" value="F:purine-nucleoside phosphorylase activity"/>
    <property type="evidence" value="ECO:0007669"/>
    <property type="project" value="UniProtKB-UniRule"/>
</dbReference>
<dbReference type="AlphaFoldDB" id="A0A2U3N3Q0"/>
<dbReference type="GO" id="GO:0005829">
    <property type="term" value="C:cytosol"/>
    <property type="evidence" value="ECO:0007669"/>
    <property type="project" value="TreeGrafter"/>
</dbReference>
<dbReference type="GO" id="GO:0009032">
    <property type="term" value="F:thymidine phosphorylase activity"/>
    <property type="evidence" value="ECO:0007669"/>
    <property type="project" value="RHEA"/>
</dbReference>
<comment type="catalytic activity">
    <reaction evidence="3">
        <text>uridine + phosphate = alpha-D-ribose 1-phosphate + uracil</text>
        <dbReference type="Rhea" id="RHEA:24388"/>
        <dbReference type="ChEBI" id="CHEBI:16704"/>
        <dbReference type="ChEBI" id="CHEBI:17568"/>
        <dbReference type="ChEBI" id="CHEBI:43474"/>
        <dbReference type="ChEBI" id="CHEBI:57720"/>
        <dbReference type="EC" id="2.4.2.2"/>
    </reaction>
</comment>
<organism evidence="4 5">
    <name type="scientific">Acinetobacter stercoris</name>
    <dbReference type="NCBI Taxonomy" id="2126983"/>
    <lineage>
        <taxon>Bacteria</taxon>
        <taxon>Pseudomonadati</taxon>
        <taxon>Pseudomonadota</taxon>
        <taxon>Gammaproteobacteria</taxon>
        <taxon>Moraxellales</taxon>
        <taxon>Moraxellaceae</taxon>
        <taxon>Acinetobacter</taxon>
    </lineage>
</organism>
<dbReference type="PANTHER" id="PTHR36540:SF1">
    <property type="entry name" value="PYRIMIDINE_PURINE NUCLEOSIDE PHOSPHORYLASE"/>
    <property type="match status" value="1"/>
</dbReference>
<keyword evidence="2 3" id="KW-0808">Transferase</keyword>
<dbReference type="Gene3D" id="2.60.120.10">
    <property type="entry name" value="Jelly Rolls"/>
    <property type="match status" value="1"/>
</dbReference>
<evidence type="ECO:0000313" key="4">
    <source>
        <dbReference type="EMBL" id="SPL72244.1"/>
    </source>
</evidence>
<comment type="catalytic activity">
    <reaction evidence="3">
        <text>inosine + phosphate = alpha-D-ribose 1-phosphate + hypoxanthine</text>
        <dbReference type="Rhea" id="RHEA:27646"/>
        <dbReference type="ChEBI" id="CHEBI:17368"/>
        <dbReference type="ChEBI" id="CHEBI:17596"/>
        <dbReference type="ChEBI" id="CHEBI:43474"/>
        <dbReference type="ChEBI" id="CHEBI:57720"/>
        <dbReference type="EC" id="2.4.2.1"/>
    </reaction>
</comment>
<dbReference type="GO" id="GO:0004850">
    <property type="term" value="F:uridine phosphorylase activity"/>
    <property type="evidence" value="ECO:0007669"/>
    <property type="project" value="RHEA"/>
</dbReference>
<dbReference type="InterPro" id="IPR009664">
    <property type="entry name" value="Ppnp"/>
</dbReference>
<comment type="catalytic activity">
    <reaction evidence="3">
        <text>a purine D-ribonucleoside + phosphate = a purine nucleobase + alpha-D-ribose 1-phosphate</text>
        <dbReference type="Rhea" id="RHEA:19805"/>
        <dbReference type="ChEBI" id="CHEBI:26386"/>
        <dbReference type="ChEBI" id="CHEBI:43474"/>
        <dbReference type="ChEBI" id="CHEBI:57720"/>
        <dbReference type="ChEBI" id="CHEBI:142355"/>
        <dbReference type="EC" id="2.4.2.1"/>
    </reaction>
</comment>
<dbReference type="EC" id="2.4.2.1" evidence="3"/>
<dbReference type="RefSeq" id="WP_121975637.1">
    <property type="nucleotide sequence ID" value="NZ_OOGT01000244.1"/>
</dbReference>
<evidence type="ECO:0000256" key="1">
    <source>
        <dbReference type="ARBA" id="ARBA00022676"/>
    </source>
</evidence>
<dbReference type="OrthoDB" id="9793848at2"/>
<gene>
    <name evidence="3" type="primary">ppnP</name>
    <name evidence="4" type="ORF">KPC_3422</name>
</gene>
<dbReference type="InParanoid" id="A0A2U3N3Q0"/>
<reference evidence="5" key="1">
    <citation type="submission" date="2018-03" db="EMBL/GenBank/DDBJ databases">
        <authorList>
            <person name="Blom J."/>
        </authorList>
    </citation>
    <scope>NUCLEOTIDE SEQUENCE [LARGE SCALE GENOMIC DNA]</scope>
    <source>
        <strain evidence="5">KPC-SM-21</strain>
    </source>
</reference>
<dbReference type="HAMAP" id="MF_01537">
    <property type="entry name" value="Nucleos_phosphorylase_PpnP"/>
    <property type="match status" value="1"/>
</dbReference>
<dbReference type="PANTHER" id="PTHR36540">
    <property type="entry name" value="PYRIMIDINE/PURINE NUCLEOSIDE PHOSPHORYLASE"/>
    <property type="match status" value="1"/>
</dbReference>
<name>A0A2U3N3Q0_9GAMM</name>
<dbReference type="EC" id="2.4.2.2" evidence="3"/>